<dbReference type="InterPro" id="IPR021031">
    <property type="entry name" value="Hyphal-reg_cell_wall_N"/>
</dbReference>
<keyword evidence="8" id="KW-1185">Reference proteome</keyword>
<evidence type="ECO:0000256" key="1">
    <source>
        <dbReference type="ARBA" id="ARBA00004613"/>
    </source>
</evidence>
<evidence type="ECO:0000256" key="4">
    <source>
        <dbReference type="ARBA" id="ARBA00023180"/>
    </source>
</evidence>
<dbReference type="KEGG" id="kaf:KAFR_0F02720"/>
<dbReference type="InterPro" id="IPR049451">
    <property type="entry name" value="AWP2-like_YTTT_rpt"/>
</dbReference>
<dbReference type="GeneID" id="13884337"/>
<dbReference type="Pfam" id="PF20646">
    <property type="entry name" value="Hpf1_C"/>
    <property type="match status" value="3"/>
</dbReference>
<dbReference type="OrthoDB" id="4022214at2759"/>
<keyword evidence="4" id="KW-0325">Glycoprotein</keyword>
<evidence type="ECO:0000256" key="3">
    <source>
        <dbReference type="ARBA" id="ARBA00022729"/>
    </source>
</evidence>
<dbReference type="GO" id="GO:0009277">
    <property type="term" value="C:fungal-type cell wall"/>
    <property type="evidence" value="ECO:0007669"/>
    <property type="project" value="UniProtKB-ARBA"/>
</dbReference>
<keyword evidence="3" id="KW-0732">Signal</keyword>
<dbReference type="AlphaFoldDB" id="H2AWW9"/>
<dbReference type="eggNOG" id="KOG1216">
    <property type="taxonomic scope" value="Eukaryota"/>
</dbReference>
<dbReference type="EMBL" id="HE650826">
    <property type="protein sequence ID" value="CCF58869.1"/>
    <property type="molecule type" value="Genomic_DNA"/>
</dbReference>
<accession>H2AWW9</accession>
<comment type="subcellular location">
    <subcellularLocation>
        <location evidence="1">Secreted</location>
    </subcellularLocation>
</comment>
<protein>
    <recommendedName>
        <fullName evidence="6">Hyphally-regulated cell wall protein N-terminal domain-containing protein</fullName>
    </recommendedName>
</protein>
<organism evidence="7 8">
    <name type="scientific">Kazachstania africana (strain ATCC 22294 / BCRC 22015 / CBS 2517 / CECT 1963 / NBRC 1671 / NRRL Y-8276)</name>
    <name type="common">Yeast</name>
    <name type="synonym">Kluyveromyces africanus</name>
    <dbReference type="NCBI Taxonomy" id="1071382"/>
    <lineage>
        <taxon>Eukaryota</taxon>
        <taxon>Fungi</taxon>
        <taxon>Dikarya</taxon>
        <taxon>Ascomycota</taxon>
        <taxon>Saccharomycotina</taxon>
        <taxon>Saccharomycetes</taxon>
        <taxon>Saccharomycetales</taxon>
        <taxon>Saccharomycetaceae</taxon>
        <taxon>Kazachstania</taxon>
    </lineage>
</organism>
<dbReference type="GO" id="GO:0005576">
    <property type="term" value="C:extracellular region"/>
    <property type="evidence" value="ECO:0007669"/>
    <property type="project" value="UniProtKB-SubCell"/>
</dbReference>
<sequence>MLRYRTQFFFQLSYKGSLCPTTPYLFASLVRISISSTKAIILKDQIGISRVKIAPLSCFLLFHNIFSTFFQGRSKQQYHLIYLLNVLLYLLPSTFGQTISGLDTVVGDTVLIDDLVISNDTTGLFIESGLHHYFYGSITNDFALCIYDETAGASGMDINFIGDVTNAGILMMEDPNASSGMDISITSPSFMNMAIAYIYANDGTTVTIDSDGFTNAGIFVIQPAEPNDKVTLTASAITNEGALCLNSTTYDQTSEITGGGCIVLVGSSELVLSDPSEIGNQEIYLGDSTASLTMEAFTDATITVYGFGSNNTINIPQGIDSYSYDSTTGVLEVVTSEGSFSFSIGTGYTASSFMATGTTIKYTAKAPNKASAMCTSCTGPAMHCDEYTQFSTVTNTYTYSPLPTDYTFTSTLSGESYFEVDFRSYYWTTSDGTIMTASSDYLISGRYPPSTVSSSVAPSSSSVTGSSSVVSSSVAPSSSSVTGSSSSGSSSVVLSSSSVAGSSSSGSSSVAPSSSSVAGSSTELASSVGPSSSSVAGSSTELASSVGPSSSSVAGSSSVVSSSIASSSAVPSSSSVAGSSSELASSAVQSSLSIASSFVVSTPSEMTSSASSYTAEATSMIKLAHYTTIITSGSSTITAVVSGYETTDSAGSTYTATSTYLIDALAHYTTTITSSSSTITAVVSECETTDAAGSTYTATSTSVIDALAHYTTTITSGTSTITAVVSECETTDAAGSTYTATSTSVIDALPAHTTKIAPGSSPVTSTVWNESVGSIDGNTNRSRATSAHPTLANELATGTTILGESDSDTAKVLSASALESTTVESSITAATGFSASSTSVNNPKQPADNEYSTTTLISSTTSGIIYQGSAPSIVMRKSLKALVHCLFFALFII</sequence>
<proteinExistence type="predicted"/>
<dbReference type="InParanoid" id="H2AWW9"/>
<dbReference type="HOGENOM" id="CLU_323658_0_0_1"/>
<evidence type="ECO:0000313" key="8">
    <source>
        <dbReference type="Proteomes" id="UP000005220"/>
    </source>
</evidence>
<evidence type="ECO:0000256" key="5">
    <source>
        <dbReference type="SAM" id="MobiDB-lite"/>
    </source>
</evidence>
<feature type="region of interest" description="Disordered" evidence="5">
    <location>
        <begin position="500"/>
        <end position="523"/>
    </location>
</feature>
<keyword evidence="2" id="KW-0964">Secreted</keyword>
<feature type="domain" description="Hyphally-regulated cell wall protein N-terminal" evidence="6">
    <location>
        <begin position="89"/>
        <end position="379"/>
    </location>
</feature>
<gene>
    <name evidence="7" type="primary">KAFR0F02720</name>
    <name evidence="7" type="ORF">KAFR_0F02720</name>
</gene>
<reference evidence="7 8" key="1">
    <citation type="journal article" date="2011" name="Proc. Natl. Acad. Sci. U.S.A.">
        <title>Evolutionary erosion of yeast sex chromosomes by mating-type switching accidents.</title>
        <authorList>
            <person name="Gordon J.L."/>
            <person name="Armisen D."/>
            <person name="Proux-Wera E."/>
            <person name="Oheigeartaigh S.S."/>
            <person name="Byrne K.P."/>
            <person name="Wolfe K.H."/>
        </authorList>
    </citation>
    <scope>NUCLEOTIDE SEQUENCE [LARGE SCALE GENOMIC DNA]</scope>
    <source>
        <strain evidence="8">ATCC 22294 / BCRC 22015 / CBS 2517 / CECT 1963 / NBRC 1671 / NRRL Y-8276</strain>
    </source>
</reference>
<name>H2AWW9_KAZAF</name>
<evidence type="ECO:0000313" key="7">
    <source>
        <dbReference type="EMBL" id="CCF58869.1"/>
    </source>
</evidence>
<evidence type="ECO:0000259" key="6">
    <source>
        <dbReference type="Pfam" id="PF11765"/>
    </source>
</evidence>
<dbReference type="RefSeq" id="XP_003958004.1">
    <property type="nucleotide sequence ID" value="XM_003957955.1"/>
</dbReference>
<dbReference type="Proteomes" id="UP000005220">
    <property type="component" value="Chromosome 6"/>
</dbReference>
<evidence type="ECO:0000256" key="2">
    <source>
        <dbReference type="ARBA" id="ARBA00022525"/>
    </source>
</evidence>
<dbReference type="Pfam" id="PF11765">
    <property type="entry name" value="Hyphal_reg_CWP"/>
    <property type="match status" value="1"/>
</dbReference>